<dbReference type="Proteomes" id="UP000790709">
    <property type="component" value="Unassembled WGS sequence"/>
</dbReference>
<proteinExistence type="predicted"/>
<protein>
    <submittedName>
        <fullName evidence="1">Uncharacterized protein</fullName>
    </submittedName>
</protein>
<sequence>MDSNLTVIAPPVSSDATTTLDFERDVVTSTTISARGDSTLVYSVESVRRSGSSNLNTLIREGDKVLAVVERRGVLPDQLSLHGSAPLNLRKWIKSPMTSIFPATFEESGRKYRWKSNNGGKLQLYSDDRASGAIAWFHPSRLTFSSDGGERTLQTACLSLRPEADRIRETVIVSCILVLQKMRAKDKKKETSASRSE</sequence>
<comment type="caution">
    <text evidence="1">The sequence shown here is derived from an EMBL/GenBank/DDBJ whole genome shotgun (WGS) entry which is preliminary data.</text>
</comment>
<reference evidence="1" key="1">
    <citation type="journal article" date="2021" name="New Phytol.">
        <title>Evolutionary innovations through gain and loss of genes in the ectomycorrhizal Boletales.</title>
        <authorList>
            <person name="Wu G."/>
            <person name="Miyauchi S."/>
            <person name="Morin E."/>
            <person name="Kuo A."/>
            <person name="Drula E."/>
            <person name="Varga T."/>
            <person name="Kohler A."/>
            <person name="Feng B."/>
            <person name="Cao Y."/>
            <person name="Lipzen A."/>
            <person name="Daum C."/>
            <person name="Hundley H."/>
            <person name="Pangilinan J."/>
            <person name="Johnson J."/>
            <person name="Barry K."/>
            <person name="LaButti K."/>
            <person name="Ng V."/>
            <person name="Ahrendt S."/>
            <person name="Min B."/>
            <person name="Choi I.G."/>
            <person name="Park H."/>
            <person name="Plett J.M."/>
            <person name="Magnuson J."/>
            <person name="Spatafora J.W."/>
            <person name="Nagy L.G."/>
            <person name="Henrissat B."/>
            <person name="Grigoriev I.V."/>
            <person name="Yang Z.L."/>
            <person name="Xu J."/>
            <person name="Martin F.M."/>
        </authorList>
    </citation>
    <scope>NUCLEOTIDE SEQUENCE</scope>
    <source>
        <strain evidence="1">KUC20120723A-06</strain>
    </source>
</reference>
<evidence type="ECO:0000313" key="2">
    <source>
        <dbReference type="Proteomes" id="UP000790709"/>
    </source>
</evidence>
<keyword evidence="2" id="KW-1185">Reference proteome</keyword>
<organism evidence="1 2">
    <name type="scientific">Leucogyrophana mollusca</name>
    <dbReference type="NCBI Taxonomy" id="85980"/>
    <lineage>
        <taxon>Eukaryota</taxon>
        <taxon>Fungi</taxon>
        <taxon>Dikarya</taxon>
        <taxon>Basidiomycota</taxon>
        <taxon>Agaricomycotina</taxon>
        <taxon>Agaricomycetes</taxon>
        <taxon>Agaricomycetidae</taxon>
        <taxon>Boletales</taxon>
        <taxon>Boletales incertae sedis</taxon>
        <taxon>Leucogyrophana</taxon>
    </lineage>
</organism>
<dbReference type="EMBL" id="MU266434">
    <property type="protein sequence ID" value="KAH7924087.1"/>
    <property type="molecule type" value="Genomic_DNA"/>
</dbReference>
<name>A0ACB8BF48_9AGAM</name>
<accession>A0ACB8BF48</accession>
<gene>
    <name evidence="1" type="ORF">BV22DRAFT_1035602</name>
</gene>
<evidence type="ECO:0000313" key="1">
    <source>
        <dbReference type="EMBL" id="KAH7924087.1"/>
    </source>
</evidence>